<dbReference type="RefSeq" id="WP_272009271.1">
    <property type="nucleotide sequence ID" value="NZ_JAQNDN010000025.1"/>
</dbReference>
<organism evidence="2 3">
    <name type="scientific">Nannocystis radixulma</name>
    <dbReference type="NCBI Taxonomy" id="2995305"/>
    <lineage>
        <taxon>Bacteria</taxon>
        <taxon>Pseudomonadati</taxon>
        <taxon>Myxococcota</taxon>
        <taxon>Polyangia</taxon>
        <taxon>Nannocystales</taxon>
        <taxon>Nannocystaceae</taxon>
        <taxon>Nannocystis</taxon>
    </lineage>
</organism>
<accession>A0ABT5BKV5</accession>
<sequence>MQGHRSTLLAVCLALGACAGELREPETTVPLPIAVATATPAPCEPAPAPAPTLSPRERRRRDRGPSDGNFVFSHFSAGVFSTIIIQPATYFIATRVGETGHGLGPAIGALMLGAFLPPILNYTVQWAVGRSVAPGRDRFWPGFLVNQVSHLGIFIGAVVGGADFRNIGHATAIVLGEAFLNSGLATMTAELTRRPRRTPATATTEVIVPVLEFKF</sequence>
<dbReference type="Proteomes" id="UP001217838">
    <property type="component" value="Unassembled WGS sequence"/>
</dbReference>
<proteinExistence type="predicted"/>
<protein>
    <submittedName>
        <fullName evidence="2">Uncharacterized protein</fullName>
    </submittedName>
</protein>
<comment type="caution">
    <text evidence="2">The sequence shown here is derived from an EMBL/GenBank/DDBJ whole genome shotgun (WGS) entry which is preliminary data.</text>
</comment>
<evidence type="ECO:0000256" key="1">
    <source>
        <dbReference type="SAM" id="MobiDB-lite"/>
    </source>
</evidence>
<dbReference type="PROSITE" id="PS51257">
    <property type="entry name" value="PROKAR_LIPOPROTEIN"/>
    <property type="match status" value="1"/>
</dbReference>
<feature type="region of interest" description="Disordered" evidence="1">
    <location>
        <begin position="40"/>
        <end position="65"/>
    </location>
</feature>
<evidence type="ECO:0000313" key="3">
    <source>
        <dbReference type="Proteomes" id="UP001217838"/>
    </source>
</evidence>
<feature type="compositionally biased region" description="Pro residues" evidence="1">
    <location>
        <begin position="42"/>
        <end position="52"/>
    </location>
</feature>
<name>A0ABT5BKV5_9BACT</name>
<evidence type="ECO:0000313" key="2">
    <source>
        <dbReference type="EMBL" id="MDC0674780.1"/>
    </source>
</evidence>
<gene>
    <name evidence="2" type="ORF">POL58_43930</name>
</gene>
<dbReference type="EMBL" id="JAQNDN010000025">
    <property type="protein sequence ID" value="MDC0674780.1"/>
    <property type="molecule type" value="Genomic_DNA"/>
</dbReference>
<reference evidence="2 3" key="1">
    <citation type="submission" date="2022-11" db="EMBL/GenBank/DDBJ databases">
        <title>Minimal conservation of predation-associated metabolite biosynthetic gene clusters underscores biosynthetic potential of Myxococcota including descriptions for ten novel species: Archangium lansinium sp. nov., Myxococcus landrumus sp. nov., Nannocystis bai.</title>
        <authorList>
            <person name="Ahearne A."/>
            <person name="Stevens C."/>
            <person name="Dowd S."/>
        </authorList>
    </citation>
    <scope>NUCLEOTIDE SEQUENCE [LARGE SCALE GENOMIC DNA]</scope>
    <source>
        <strain evidence="2 3">NCELM</strain>
    </source>
</reference>
<keyword evidence="3" id="KW-1185">Reference proteome</keyword>